<organism evidence="1 2">
    <name type="scientific">Phytophthora cactorum</name>
    <dbReference type="NCBI Taxonomy" id="29920"/>
    <lineage>
        <taxon>Eukaryota</taxon>
        <taxon>Sar</taxon>
        <taxon>Stramenopiles</taxon>
        <taxon>Oomycota</taxon>
        <taxon>Peronosporomycetes</taxon>
        <taxon>Peronosporales</taxon>
        <taxon>Peronosporaceae</taxon>
        <taxon>Phytophthora</taxon>
    </lineage>
</organism>
<comment type="caution">
    <text evidence="1">The sequence shown here is derived from an EMBL/GenBank/DDBJ whole genome shotgun (WGS) entry which is preliminary data.</text>
</comment>
<evidence type="ECO:0000313" key="1">
    <source>
        <dbReference type="EMBL" id="KAG6966806.1"/>
    </source>
</evidence>
<dbReference type="Proteomes" id="UP000688947">
    <property type="component" value="Unassembled WGS sequence"/>
</dbReference>
<protein>
    <submittedName>
        <fullName evidence="1">Uncharacterized protein</fullName>
    </submittedName>
</protein>
<dbReference type="AlphaFoldDB" id="A0A8T1USM3"/>
<sequence>MAEEIRPVTRALRIQLRKMYSVTFHQPSVRLSPPQKLIVAHTKRVCKLQRRQLLILLQHNVMDWCKPSLILYLRALSGKLCSPTSLSQRRGIQPFPTS</sequence>
<name>A0A8T1USM3_9STRA</name>
<reference evidence="1" key="1">
    <citation type="submission" date="2021-01" db="EMBL/GenBank/DDBJ databases">
        <title>Phytophthora aleatoria, a newly-described species from Pinus radiata is distinct from Phytophthora cactorum isolates based on comparative genomics.</title>
        <authorList>
            <person name="Mcdougal R."/>
            <person name="Panda P."/>
            <person name="Williams N."/>
            <person name="Studholme D.J."/>
        </authorList>
    </citation>
    <scope>NUCLEOTIDE SEQUENCE</scope>
    <source>
        <strain evidence="1">NZFS 3830</strain>
    </source>
</reference>
<evidence type="ECO:0000313" key="2">
    <source>
        <dbReference type="Proteomes" id="UP000688947"/>
    </source>
</evidence>
<accession>A0A8T1USM3</accession>
<dbReference type="EMBL" id="JAENGZ010000163">
    <property type="protein sequence ID" value="KAG6966806.1"/>
    <property type="molecule type" value="Genomic_DNA"/>
</dbReference>
<proteinExistence type="predicted"/>
<gene>
    <name evidence="1" type="ORF">JG687_00004662</name>
</gene>